<name>A0A2R4WRS7_9HYPH</name>
<dbReference type="EMBL" id="CP028843">
    <property type="protein sequence ID" value="AWB24225.1"/>
    <property type="molecule type" value="Genomic_DNA"/>
</dbReference>
<evidence type="ECO:0000313" key="1">
    <source>
        <dbReference type="EMBL" id="AWB24225.1"/>
    </source>
</evidence>
<evidence type="ECO:0000313" key="2">
    <source>
        <dbReference type="Proteomes" id="UP000244755"/>
    </source>
</evidence>
<protein>
    <submittedName>
        <fullName evidence="1">Uncharacterized protein</fullName>
    </submittedName>
</protein>
<dbReference type="OrthoDB" id="59965at119045"/>
<keyword evidence="2" id="KW-1185">Reference proteome</keyword>
<reference evidence="1 2" key="1">
    <citation type="submission" date="2018-04" db="EMBL/GenBank/DDBJ databases">
        <title>Methylobacterium sp. PR1016A genome.</title>
        <authorList>
            <person name="Park W."/>
        </authorList>
    </citation>
    <scope>NUCLEOTIDE SEQUENCE [LARGE SCALE GENOMIC DNA]</scope>
    <source>
        <strain evidence="1 2">PR1016A</strain>
    </source>
</reference>
<proteinExistence type="predicted"/>
<dbReference type="AlphaFoldDB" id="A0A2R4WRS7"/>
<dbReference type="RefSeq" id="WP_099955993.1">
    <property type="nucleotide sequence ID" value="NZ_CP028843.1"/>
</dbReference>
<dbReference type="KEGG" id="mee:DA075_27870"/>
<gene>
    <name evidence="1" type="ORF">DA075_27870</name>
</gene>
<organism evidence="1 2">
    <name type="scientific">Methylobacterium currus</name>
    <dbReference type="NCBI Taxonomy" id="2051553"/>
    <lineage>
        <taxon>Bacteria</taxon>
        <taxon>Pseudomonadati</taxon>
        <taxon>Pseudomonadota</taxon>
        <taxon>Alphaproteobacteria</taxon>
        <taxon>Hyphomicrobiales</taxon>
        <taxon>Methylobacteriaceae</taxon>
        <taxon>Methylobacterium</taxon>
    </lineage>
</organism>
<dbReference type="Proteomes" id="UP000244755">
    <property type="component" value="Chromosome 1"/>
</dbReference>
<accession>A0A2R4WRS7</accession>
<sequence length="74" mass="8459">MSRRDRDFDFDSRQRAEEQAAEDALHAMTTFLCRGCAEEHDIEDRVVLRAHPEMPTLCWICATYPGVGGGRTYP</sequence>